<reference evidence="2 3" key="2">
    <citation type="submission" date="2023-11" db="EMBL/GenBank/DDBJ databases">
        <authorList>
            <person name="Lara A.C."/>
            <person name="Chronakova A."/>
        </authorList>
    </citation>
    <scope>NUCLEOTIDE SEQUENCE [LARGE SCALE GENOMIC DNA]</scope>
    <source>
        <strain evidence="2 3">BCCO 10_0798</strain>
    </source>
</reference>
<comment type="caution">
    <text evidence="2">The sequence shown here is derived from an EMBL/GenBank/DDBJ whole genome shotgun (WGS) entry which is preliminary data.</text>
</comment>
<organism evidence="2 3">
    <name type="scientific">Lentzea kristufekii</name>
    <dbReference type="NCBI Taxonomy" id="3095430"/>
    <lineage>
        <taxon>Bacteria</taxon>
        <taxon>Bacillati</taxon>
        <taxon>Actinomycetota</taxon>
        <taxon>Actinomycetes</taxon>
        <taxon>Pseudonocardiales</taxon>
        <taxon>Pseudonocardiaceae</taxon>
        <taxon>Lentzea</taxon>
    </lineage>
</organism>
<feature type="chain" id="PRO_5046629734" evidence="1">
    <location>
        <begin position="25"/>
        <end position="162"/>
    </location>
</feature>
<feature type="signal peptide" evidence="1">
    <location>
        <begin position="1"/>
        <end position="24"/>
    </location>
</feature>
<sequence>MRAMKSLALVPVAIMLTLSGSAAAGGPAVRYAEGGFDVTSYTSTPYKQLPDGASLSHLSIVDRFHGDIQGHATAEAELFSRADGSTRDTGFIHVQGTLAGKSGGFVIETAGSFDGKNVSSVWTIVPGSGSGELKGLRGKGTETAEKIGEEFVAKYRLGYYFE</sequence>
<evidence type="ECO:0000256" key="1">
    <source>
        <dbReference type="SAM" id="SignalP"/>
    </source>
</evidence>
<reference evidence="2 3" key="1">
    <citation type="submission" date="2023-11" db="EMBL/GenBank/DDBJ databases">
        <title>Lentzea sokolovensis, sp. nov., Lentzea kristufkii, sp. nov., and Lentzea miocenensis, sp. nov., rare actinobacteria from Sokolov Coal Basin, Miocene lacustrine sediment, Czech Republic.</title>
        <authorList>
            <person name="Lara A."/>
            <person name="Kotroba L."/>
            <person name="Nouioui I."/>
            <person name="Neumann-Schaal M."/>
            <person name="Mast Y."/>
            <person name="Chronakova A."/>
        </authorList>
    </citation>
    <scope>NUCLEOTIDE SEQUENCE [LARGE SCALE GENOMIC DNA]</scope>
    <source>
        <strain evidence="2 3">BCCO 10_0798</strain>
    </source>
</reference>
<dbReference type="RefSeq" id="WP_319986894.1">
    <property type="nucleotide sequence ID" value="NZ_JAXAVV010000014.1"/>
</dbReference>
<name>A0ABU4TXT9_9PSEU</name>
<dbReference type="EMBL" id="JAXAVV010000014">
    <property type="protein sequence ID" value="MDX8053051.1"/>
    <property type="molecule type" value="Genomic_DNA"/>
</dbReference>
<proteinExistence type="predicted"/>
<protein>
    <submittedName>
        <fullName evidence="2">DUF3224 domain-containing protein</fullName>
    </submittedName>
</protein>
<keyword evidence="3" id="KW-1185">Reference proteome</keyword>
<evidence type="ECO:0000313" key="2">
    <source>
        <dbReference type="EMBL" id="MDX8053051.1"/>
    </source>
</evidence>
<dbReference type="Pfam" id="PF11528">
    <property type="entry name" value="DUF3224"/>
    <property type="match status" value="1"/>
</dbReference>
<dbReference type="InterPro" id="IPR023159">
    <property type="entry name" value="SO1590-like_sf"/>
</dbReference>
<gene>
    <name evidence="2" type="ORF">SK571_27050</name>
</gene>
<dbReference type="Gene3D" id="2.40.350.10">
    <property type="entry name" value="SO1590-like"/>
    <property type="match status" value="1"/>
</dbReference>
<dbReference type="InterPro" id="IPR021607">
    <property type="entry name" value="DUF3224"/>
</dbReference>
<accession>A0ABU4TXT9</accession>
<dbReference type="SUPFAM" id="SSF159238">
    <property type="entry name" value="SO1590-like"/>
    <property type="match status" value="1"/>
</dbReference>
<evidence type="ECO:0000313" key="3">
    <source>
        <dbReference type="Proteomes" id="UP001271792"/>
    </source>
</evidence>
<keyword evidence="1" id="KW-0732">Signal</keyword>
<dbReference type="Proteomes" id="UP001271792">
    <property type="component" value="Unassembled WGS sequence"/>
</dbReference>